<dbReference type="GO" id="GO:0005886">
    <property type="term" value="C:plasma membrane"/>
    <property type="evidence" value="ECO:0007669"/>
    <property type="project" value="UniProtKB-SubCell"/>
</dbReference>
<protein>
    <submittedName>
        <fullName evidence="9">Peptide/nickel transport system permease protein</fullName>
    </submittedName>
</protein>
<evidence type="ECO:0000256" key="3">
    <source>
        <dbReference type="ARBA" id="ARBA00022475"/>
    </source>
</evidence>
<dbReference type="AlphaFoldDB" id="A0A7W9TP45"/>
<dbReference type="PROSITE" id="PS50928">
    <property type="entry name" value="ABC_TM1"/>
    <property type="match status" value="1"/>
</dbReference>
<dbReference type="RefSeq" id="WP_043679451.1">
    <property type="nucleotide sequence ID" value="NZ_JACHIB010000012.1"/>
</dbReference>
<dbReference type="InterPro" id="IPR035906">
    <property type="entry name" value="MetI-like_sf"/>
</dbReference>
<accession>A0A7W9TP45</accession>
<dbReference type="InterPro" id="IPR000515">
    <property type="entry name" value="MetI-like"/>
</dbReference>
<dbReference type="GO" id="GO:0055085">
    <property type="term" value="P:transmembrane transport"/>
    <property type="evidence" value="ECO:0007669"/>
    <property type="project" value="InterPro"/>
</dbReference>
<gene>
    <name evidence="9" type="ORF">HNR28_002164</name>
</gene>
<feature type="transmembrane region" description="Helical" evidence="7">
    <location>
        <begin position="137"/>
        <end position="164"/>
    </location>
</feature>
<dbReference type="Proteomes" id="UP000541136">
    <property type="component" value="Unassembled WGS sequence"/>
</dbReference>
<evidence type="ECO:0000313" key="10">
    <source>
        <dbReference type="Proteomes" id="UP000541136"/>
    </source>
</evidence>
<feature type="domain" description="ABC transmembrane type-1" evidence="8">
    <location>
        <begin position="98"/>
        <end position="307"/>
    </location>
</feature>
<keyword evidence="5 7" id="KW-1133">Transmembrane helix</keyword>
<name>A0A7W9TP45_CASDE</name>
<dbReference type="Pfam" id="PF19300">
    <property type="entry name" value="BPD_transp_1_N"/>
    <property type="match status" value="1"/>
</dbReference>
<proteinExistence type="inferred from homology"/>
<comment type="similarity">
    <text evidence="7">Belongs to the binding-protein-dependent transport system permease family.</text>
</comment>
<keyword evidence="3" id="KW-1003">Cell membrane</keyword>
<feature type="transmembrane region" description="Helical" evidence="7">
    <location>
        <begin position="184"/>
        <end position="202"/>
    </location>
</feature>
<dbReference type="PANTHER" id="PTHR43163:SF3">
    <property type="entry name" value="PEPTIDE ABC TRANSPORTER PERMEASE PROTEIN"/>
    <property type="match status" value="1"/>
</dbReference>
<keyword evidence="2 7" id="KW-0813">Transport</keyword>
<keyword evidence="6 7" id="KW-0472">Membrane</keyword>
<dbReference type="EMBL" id="JACHIB010000012">
    <property type="protein sequence ID" value="MBB6084119.1"/>
    <property type="molecule type" value="Genomic_DNA"/>
</dbReference>
<evidence type="ECO:0000256" key="2">
    <source>
        <dbReference type="ARBA" id="ARBA00022448"/>
    </source>
</evidence>
<evidence type="ECO:0000256" key="5">
    <source>
        <dbReference type="ARBA" id="ARBA00022989"/>
    </source>
</evidence>
<sequence length="318" mass="34182">MRAALKVLASRLLGGCVVLLIVAVMVFSLVHLASGDPIAVLLGDQATAADIAQVRAQYGLDRPLATQFFLWMGQVVQGNLGMSIFMQQPVAEVLWSRAEPTLMLATLSVLIATLIGVPCGVLAAVWRGSRTDQALSAVAMCAASVPSFWMGLILIRIFAVQLGWLPASGYGPPDAGLLEKLRHMILPSAVLGILNSALIIRFTRASMLDTLGEDYVRTARAKGLSEPAVIVRHVLRNALIPIVTVIGLTMALMIGGTVVTETVFNLPGVGGLVVRAVLRRDYPVIQGTLLVVAFIYVLINFMIDFLYTVIDPRIREAR</sequence>
<evidence type="ECO:0000256" key="6">
    <source>
        <dbReference type="ARBA" id="ARBA00023136"/>
    </source>
</evidence>
<reference evidence="9 10" key="1">
    <citation type="submission" date="2020-08" db="EMBL/GenBank/DDBJ databases">
        <title>Genomic Encyclopedia of Type Strains, Phase IV (KMG-IV): sequencing the most valuable type-strain genomes for metagenomic binning, comparative biology and taxonomic classification.</title>
        <authorList>
            <person name="Goeker M."/>
        </authorList>
    </citation>
    <scope>NUCLEOTIDE SEQUENCE [LARGE SCALE GENOMIC DNA]</scope>
    <source>
        <strain evidence="9 10">DSM 12141</strain>
    </source>
</reference>
<evidence type="ECO:0000259" key="8">
    <source>
        <dbReference type="PROSITE" id="PS50928"/>
    </source>
</evidence>
<dbReference type="CDD" id="cd06261">
    <property type="entry name" value="TM_PBP2"/>
    <property type="match status" value="1"/>
</dbReference>
<dbReference type="SUPFAM" id="SSF161098">
    <property type="entry name" value="MetI-like"/>
    <property type="match status" value="1"/>
</dbReference>
<feature type="transmembrane region" description="Helical" evidence="7">
    <location>
        <begin position="12"/>
        <end position="33"/>
    </location>
</feature>
<dbReference type="Gene3D" id="1.10.3720.10">
    <property type="entry name" value="MetI-like"/>
    <property type="match status" value="1"/>
</dbReference>
<dbReference type="InterPro" id="IPR045621">
    <property type="entry name" value="BPD_transp_1_N"/>
</dbReference>
<comment type="subcellular location">
    <subcellularLocation>
        <location evidence="1 7">Cell membrane</location>
        <topology evidence="1 7">Multi-pass membrane protein</topology>
    </subcellularLocation>
</comment>
<dbReference type="Pfam" id="PF00528">
    <property type="entry name" value="BPD_transp_1"/>
    <property type="match status" value="1"/>
</dbReference>
<feature type="transmembrane region" description="Helical" evidence="7">
    <location>
        <begin position="102"/>
        <end position="125"/>
    </location>
</feature>
<organism evidence="9 10">
    <name type="scientific">Castellaniella defragrans</name>
    <name type="common">Alcaligenes defragrans</name>
    <dbReference type="NCBI Taxonomy" id="75697"/>
    <lineage>
        <taxon>Bacteria</taxon>
        <taxon>Pseudomonadati</taxon>
        <taxon>Pseudomonadota</taxon>
        <taxon>Betaproteobacteria</taxon>
        <taxon>Burkholderiales</taxon>
        <taxon>Alcaligenaceae</taxon>
        <taxon>Castellaniella</taxon>
    </lineage>
</organism>
<evidence type="ECO:0000256" key="7">
    <source>
        <dbReference type="RuleBase" id="RU363032"/>
    </source>
</evidence>
<evidence type="ECO:0000256" key="1">
    <source>
        <dbReference type="ARBA" id="ARBA00004651"/>
    </source>
</evidence>
<dbReference type="PANTHER" id="PTHR43163">
    <property type="entry name" value="DIPEPTIDE TRANSPORT SYSTEM PERMEASE PROTEIN DPPB-RELATED"/>
    <property type="match status" value="1"/>
</dbReference>
<feature type="transmembrane region" description="Helical" evidence="7">
    <location>
        <begin position="238"/>
        <end position="264"/>
    </location>
</feature>
<keyword evidence="4 7" id="KW-0812">Transmembrane</keyword>
<comment type="caution">
    <text evidence="9">The sequence shown here is derived from an EMBL/GenBank/DDBJ whole genome shotgun (WGS) entry which is preliminary data.</text>
</comment>
<evidence type="ECO:0000313" key="9">
    <source>
        <dbReference type="EMBL" id="MBB6084119.1"/>
    </source>
</evidence>
<feature type="transmembrane region" description="Helical" evidence="7">
    <location>
        <begin position="284"/>
        <end position="310"/>
    </location>
</feature>
<evidence type="ECO:0000256" key="4">
    <source>
        <dbReference type="ARBA" id="ARBA00022692"/>
    </source>
</evidence>